<evidence type="ECO:0000256" key="9">
    <source>
        <dbReference type="ARBA" id="ARBA00022643"/>
    </source>
</evidence>
<evidence type="ECO:0000256" key="3">
    <source>
        <dbReference type="ARBA" id="ARBA00005161"/>
    </source>
</evidence>
<evidence type="ECO:0000256" key="17">
    <source>
        <dbReference type="ARBA" id="ARBA00023136"/>
    </source>
</evidence>
<dbReference type="Pfam" id="PF07842">
    <property type="entry name" value="GCFC"/>
    <property type="match status" value="1"/>
</dbReference>
<dbReference type="Pfam" id="PF01180">
    <property type="entry name" value="DHO_dh"/>
    <property type="match status" value="1"/>
</dbReference>
<keyword evidence="11" id="KW-0732">Signal</keyword>
<dbReference type="SUPFAM" id="SSF51395">
    <property type="entry name" value="FMN-linked oxidoreductases"/>
    <property type="match status" value="1"/>
</dbReference>
<dbReference type="InterPro" id="IPR001747">
    <property type="entry name" value="Vitellogenin_N"/>
</dbReference>
<feature type="compositionally biased region" description="Acidic residues" evidence="22">
    <location>
        <begin position="472"/>
        <end position="481"/>
    </location>
</feature>
<comment type="similarity">
    <text evidence="4 21">Belongs to the dihydroorotate dehydrogenase family. Type 2 subfamily.</text>
</comment>
<proteinExistence type="inferred from homology"/>
<dbReference type="PANTHER" id="PTHR12214:SF0">
    <property type="entry name" value="LD29489P"/>
    <property type="match status" value="1"/>
</dbReference>
<keyword evidence="18" id="KW-0539">Nucleus</keyword>
<dbReference type="InterPro" id="IPR015255">
    <property type="entry name" value="Vitellinogen_open_b-sht"/>
</dbReference>
<dbReference type="InterPro" id="IPR015819">
    <property type="entry name" value="Lipid_transp_b-sht_shell"/>
</dbReference>
<dbReference type="GO" id="GO:0000390">
    <property type="term" value="P:spliceosomal complex disassembly"/>
    <property type="evidence" value="ECO:0007669"/>
    <property type="project" value="InterPro"/>
</dbReference>
<keyword evidence="24" id="KW-1185">Reference proteome</keyword>
<keyword evidence="9 21" id="KW-0288">FMN</keyword>
<dbReference type="Pfam" id="PF01347">
    <property type="entry name" value="Vitellogenin_N"/>
    <property type="match status" value="1"/>
</dbReference>
<evidence type="ECO:0000256" key="10">
    <source>
        <dbReference type="ARBA" id="ARBA00022692"/>
    </source>
</evidence>
<evidence type="ECO:0000256" key="11">
    <source>
        <dbReference type="ARBA" id="ARBA00022729"/>
    </source>
</evidence>
<dbReference type="InterPro" id="IPR005719">
    <property type="entry name" value="Dihydroorotate_DH_2"/>
</dbReference>
<evidence type="ECO:0000256" key="1">
    <source>
        <dbReference type="ARBA" id="ARBA00004123"/>
    </source>
</evidence>
<organism evidence="23 24">
    <name type="scientific">Anopheles albimanus</name>
    <name type="common">New world malaria mosquito</name>
    <dbReference type="NCBI Taxonomy" id="7167"/>
    <lineage>
        <taxon>Eukaryota</taxon>
        <taxon>Metazoa</taxon>
        <taxon>Ecdysozoa</taxon>
        <taxon>Arthropoda</taxon>
        <taxon>Hexapoda</taxon>
        <taxon>Insecta</taxon>
        <taxon>Pterygota</taxon>
        <taxon>Neoptera</taxon>
        <taxon>Endopterygota</taxon>
        <taxon>Diptera</taxon>
        <taxon>Nematocera</taxon>
        <taxon>Culicoidea</taxon>
        <taxon>Culicidae</taxon>
        <taxon>Anophelinae</taxon>
        <taxon>Anopheles</taxon>
    </lineage>
</organism>
<evidence type="ECO:0000256" key="2">
    <source>
        <dbReference type="ARBA" id="ARBA00004434"/>
    </source>
</evidence>
<feature type="region of interest" description="Disordered" evidence="22">
    <location>
        <begin position="466"/>
        <end position="503"/>
    </location>
</feature>
<protein>
    <recommendedName>
        <fullName evidence="7 21">Dihydroorotate dehydrogenase (quinone), mitochondrial</fullName>
        <shortName evidence="21">DHOdehase</shortName>
        <ecNumber evidence="6 21">1.3.5.2</ecNumber>
    </recommendedName>
</protein>
<feature type="compositionally biased region" description="Basic and acidic residues" evidence="22">
    <location>
        <begin position="878"/>
        <end position="888"/>
    </location>
</feature>
<dbReference type="VEuPathDB" id="VectorBase:AALB20_030462"/>
<feature type="region of interest" description="Disordered" evidence="22">
    <location>
        <begin position="521"/>
        <end position="607"/>
    </location>
</feature>
<dbReference type="SUPFAM" id="SSF56968">
    <property type="entry name" value="Lipovitellin-phosvitin complex, beta-sheet shell regions"/>
    <property type="match status" value="2"/>
</dbReference>
<feature type="compositionally biased region" description="Gly residues" evidence="22">
    <location>
        <begin position="708"/>
        <end position="723"/>
    </location>
</feature>
<dbReference type="PANTHER" id="PTHR12214">
    <property type="entry name" value="GC-RICH SEQUENCE DNA-BINDING FACTOR"/>
    <property type="match status" value="1"/>
</dbReference>
<feature type="compositionally biased region" description="Acidic residues" evidence="22">
    <location>
        <begin position="553"/>
        <end position="566"/>
    </location>
</feature>
<feature type="region of interest" description="Disordered" evidence="22">
    <location>
        <begin position="634"/>
        <end position="674"/>
    </location>
</feature>
<dbReference type="CDD" id="cd04738">
    <property type="entry name" value="DHOD_2_like"/>
    <property type="match status" value="1"/>
</dbReference>
<sequence length="2370" mass="267305">MCACRVRTPHKIRSMIKVTGMGAAVFSAYSLCRGDEKFYNNVFMPVVRLIPPETAHDLAVLAVKWKLFRPPTADTERLRTQLLGMTFANPIGIAAGFDKHGEAVPGLHRIGFGFVEIGSVTPEPQPGNPRPRIFRLNEDKAIVNRYGFNSEGHDVVYERLRETQEQQQRQQAGEPGNRAVLGINLGKNKLSQNAVQDYVQGIRRFGALADYLVINVSSPNTPGLRTMQSRNTLQTLLTEVLRARDSLPATDRRPVLLKLAPDLSDEDLKEIVDVVQMKACAVDGLIVSNTTIDRPPSLKSVNAGQLGGLSGPPLKQRSTLMIAKVYKLTGGKIPIIGVGGIFTGEDAFEKIEAGASAVQLYTSFIFHGPPVVNKIKRELDRLLEQNGYANVQEAVEEGEVFQVKKSSHSKKVMKSLDKERRRKRHLEKSNGTTTPGSSGSYSSSSLVVKKSDPENLILNGRAALCAGRDDMSSEDDDDTHDDESNGRSKQQQPHHRFSKPQDNFKMCLENGVIPDAAMIHAARKRRQKAREQGEFIPVEEPKEDKNKKRTVQEDGDGDGSDEDDDRIDMSAITGAKEREERREQFNAIQREDSDAEDSDIETKEWENQQIRKGVTGAQLVSAQQESIISQYLMQSSGRPTGGNGHFSQTFQNHSNRGRGHGGASSDDDDDGTLAGLRSLTTAELLEQAYATTSVGLAKRLGQGKQRTAGGGQMSAPPKGGGTGEAKPTGPRMPQQILTQLTERHRATVELHQKHTDDIEHITKEIKLLQMDHLACEQRAPVAAAKYRFYQEFRCYVTDLVECLNEKVPLVAALEQRTLQLMGRHSAMLIERRRQDVRDQAKEMADACKTTAKRLPDDPERIRRAAEREGRRTRRRRDREKNETSDSHYDGMSSDDEIPDMEAARYRAALQSAELEARDIFSDATEAYGEIEGILGKFEHWRDHDMPAYRDAYVSLCLPKIVGPLIRLQHITWNPLVPGLDSNATGTSTAIATVSDFEHEEWFRAVALYGCRVDSSSEADLTDDPDVRLLPTIVEKIFLPKLTALCEQYWDPLSTTQTLRLVRLLKRLVRDYPSLRLTCKPLRALFQAILDKLKQSVDNDVFIPIFPKQAQEAKSSFFQRQFCSGLKLFRNITSWQGILADGALKELAISSLLNRYLLNGMRVCTAPDAIGKASTIVYTLPRVWLTAGSPVVQSMDQFVNMLRHLESQLEPAAAVNGELIEQIRKILSSLHVLSASAARPQNSLYANMAHGDRRFPVIVSVLLWALLATDRRCEAFDMFPPNHDIRYRLETDVTLVPDVHATDNYIWYLNGYLRVHRYDAKNLAAAIELDRHHIPQSEEGDVSALLEPFRIAIANDTVLSVQFKLNEPIWSANIKRALASLLQAHGDGPGAYVVDEQGIFGSCPTEYFVVNKSNVYEISKTYGMDRCTIYRGAIYLTRSNIPQNHCISNKQPQAITSRIANYKLRKLEPYRYMLTELDGTMRTNIRTLESYYPQFLYSRVVLRYESHQVLAVDEQTGGRPVVDIVTGMSLLFSPILFDSPDLEATGGRSPKSKERLIKRTARLLNAMADNLETVDNKLNEPYDETVSEIIRLMGTMDLDTLKQLYEEIDLGTSYRQETARNIFLEIIPRTGTTSTILLTRDLIMNKQVNPMTAVQLLISLPFYMAEPSQELVKECEVFLEVGADRPDIKHAAVLSYATMIYNTFVAGKLTADTFEKYVKMYFDLFLSEYMNGGRSAETPRLILRSVWFRSSDSFEYEQQMLYLQGLGNLQLENVAEYLDPIIRADYPQNTDIRFLAMLALLPTAHLRPNQVYETYWPIFHARTSPLQLRVAAFTMLLFSNPTPGRLLGLYSVIKTENDPHMINFYRTTVLSISETTYPCYQHLKLLLAYMTRQLPEAPVAKYWVTGNYLFDYRDRKFHIGSMLQTMLIGSHQTDLPMIASLKFDTEALGRFTGQLGLYIKARGLSDAVINRLTTFNSSRLKLDRLSSILKAMKLSTISPTPLHFEFIVQFEGKAVLCYHLNQTTFHNLTDGNIINRINLLRDSHVNMQIVRRPFMIKYALPTLIGTPADILIENTVLATIRGNTTQQTMLMDKVARSNQVDIRYSSYAVVKIRSYNPIDDVEYSTIREQGFLVYLPVNNEIVWDIAGKSISYSFYRPENLTSGISLKSRTRNTPDHGSGDPVTSVPVNRSLIPAVDPSEDDIAKYGYQLDDLGIQLLARVHQDYTKDNVLFMLETDILDNAKVLTKGPFSLVNNVLRIISLIQLNTIHIGRDKHLTLLISNDQKTLLQGTLKWDTQNYSKQPTVPENEVLRVNLILAHTIPKPVPGSRDEVKVLHKWDIVSQYTNFKCDQAARIFFSLTRHEWNSTNWKNS</sequence>
<evidence type="ECO:0000256" key="22">
    <source>
        <dbReference type="SAM" id="MobiDB-lite"/>
    </source>
</evidence>
<dbReference type="EC" id="1.3.5.2" evidence="6 21"/>
<evidence type="ECO:0000256" key="4">
    <source>
        <dbReference type="ARBA" id="ARBA00005359"/>
    </source>
</evidence>
<evidence type="ECO:0000256" key="8">
    <source>
        <dbReference type="ARBA" id="ARBA00022630"/>
    </source>
</evidence>
<dbReference type="Gene3D" id="2.30.230.10">
    <property type="entry name" value="Lipovitellin, beta-sheet shell regions, chain A"/>
    <property type="match status" value="1"/>
</dbReference>
<comment type="catalytic activity">
    <reaction evidence="19 21">
        <text>(S)-dihydroorotate + a quinone = orotate + a quinol</text>
        <dbReference type="Rhea" id="RHEA:30187"/>
        <dbReference type="ChEBI" id="CHEBI:24646"/>
        <dbReference type="ChEBI" id="CHEBI:30839"/>
        <dbReference type="ChEBI" id="CHEBI:30864"/>
        <dbReference type="ChEBI" id="CHEBI:132124"/>
        <dbReference type="EC" id="1.3.5.2"/>
    </reaction>
</comment>
<dbReference type="InterPro" id="IPR022783">
    <property type="entry name" value="GCFC_dom"/>
</dbReference>
<dbReference type="VEuPathDB" id="VectorBase:AALB017517"/>
<keyword evidence="8 21" id="KW-0285">Flavoprotein</keyword>
<dbReference type="InterPro" id="IPR028211">
    <property type="entry name" value="Ntr2"/>
</dbReference>
<keyword evidence="15 21" id="KW-0560">Oxidoreductase</keyword>
<comment type="caution">
    <text evidence="20">Lacks conserved residue(s) required for the propagation of feature annotation.</text>
</comment>
<dbReference type="VEuPathDB" id="VectorBase:AALB017515"/>
<dbReference type="FunFam" id="3.20.20.70:FF:000066">
    <property type="entry name" value="Dihydroorotate dehydrogenase (quinone), mitochondrial"/>
    <property type="match status" value="1"/>
</dbReference>
<dbReference type="GO" id="GO:0106430">
    <property type="term" value="F:dihydroorotate dehydrogenase (quinone) activity"/>
    <property type="evidence" value="ECO:0007669"/>
    <property type="project" value="UniProtKB-EC"/>
</dbReference>
<feature type="region of interest" description="Disordered" evidence="22">
    <location>
        <begin position="835"/>
        <end position="897"/>
    </location>
</feature>
<dbReference type="NCBIfam" id="NF003645">
    <property type="entry name" value="PRK05286.1-2"/>
    <property type="match status" value="1"/>
</dbReference>
<feature type="compositionally biased region" description="Basic and acidic residues" evidence="22">
    <location>
        <begin position="835"/>
        <end position="845"/>
    </location>
</feature>
<reference evidence="23 24" key="1">
    <citation type="journal article" date="2017" name="G3 (Bethesda)">
        <title>The Physical Genome Mapping of Anopheles albimanus Corrected Scaffold Misassemblies and Identified Interarm Rearrangements in Genus Anopheles.</title>
        <authorList>
            <person name="Artemov G.N."/>
            <person name="Peery A.N."/>
            <person name="Jiang X."/>
            <person name="Tu Z."/>
            <person name="Stegniy V.N."/>
            <person name="Sharakhova M.V."/>
            <person name="Sharakhov I.V."/>
        </authorList>
    </citation>
    <scope>NUCLEOTIDE SEQUENCE [LARGE SCALE GENOMIC DNA]</scope>
    <source>
        <strain evidence="23 24">ALBI9_A</strain>
    </source>
</reference>
<keyword evidence="14" id="KW-1133">Transmembrane helix</keyword>
<evidence type="ECO:0000256" key="20">
    <source>
        <dbReference type="PROSITE-ProRule" id="PRU00557"/>
    </source>
</evidence>
<dbReference type="Proteomes" id="UP000069272">
    <property type="component" value="Chromosome 2R"/>
</dbReference>
<comment type="subcellular location">
    <subcellularLocation>
        <location evidence="2 21">Mitochondrion inner membrane</location>
        <topology evidence="2 21">Single-pass membrane protein</topology>
    </subcellularLocation>
    <subcellularLocation>
        <location evidence="1">Nucleus</location>
    </subcellularLocation>
</comment>
<evidence type="ECO:0000256" key="21">
    <source>
        <dbReference type="RuleBase" id="RU361255"/>
    </source>
</evidence>
<dbReference type="InterPro" id="IPR012890">
    <property type="entry name" value="GCFC2-like"/>
</dbReference>
<evidence type="ECO:0000256" key="19">
    <source>
        <dbReference type="ARBA" id="ARBA00048639"/>
    </source>
</evidence>
<dbReference type="PROSITE" id="PS00912">
    <property type="entry name" value="DHODEHASE_2"/>
    <property type="match status" value="1"/>
</dbReference>
<dbReference type="InterPro" id="IPR013785">
    <property type="entry name" value="Aldolase_TIM"/>
</dbReference>
<dbReference type="PROSITE" id="PS00911">
    <property type="entry name" value="DHODEHASE_1"/>
    <property type="match status" value="1"/>
</dbReference>
<dbReference type="SMART" id="SM01169">
    <property type="entry name" value="DUF1943"/>
    <property type="match status" value="1"/>
</dbReference>
<keyword evidence="13" id="KW-0809">Transit peptide</keyword>
<dbReference type="NCBIfam" id="TIGR01036">
    <property type="entry name" value="pyrD_sub2"/>
    <property type="match status" value="1"/>
</dbReference>
<dbReference type="VEuPathDB" id="VectorBase:AALB20_033232"/>
<feature type="compositionally biased region" description="Basic and acidic residues" evidence="22">
    <location>
        <begin position="853"/>
        <end position="869"/>
    </location>
</feature>
<dbReference type="InterPro" id="IPR005720">
    <property type="entry name" value="Dihydroorotate_DH_cat"/>
</dbReference>
<evidence type="ECO:0000256" key="13">
    <source>
        <dbReference type="ARBA" id="ARBA00022946"/>
    </source>
</evidence>
<evidence type="ECO:0000313" key="24">
    <source>
        <dbReference type="Proteomes" id="UP000069272"/>
    </source>
</evidence>
<keyword evidence="12 21" id="KW-0999">Mitochondrion inner membrane</keyword>
<evidence type="ECO:0000256" key="7">
    <source>
        <dbReference type="ARBA" id="ARBA00017599"/>
    </source>
</evidence>
<comment type="cofactor">
    <cofactor evidence="21">
        <name>FMN</name>
        <dbReference type="ChEBI" id="CHEBI:58210"/>
    </cofactor>
    <text evidence="21">Binds 1 FMN per subunit.</text>
</comment>
<dbReference type="NCBIfam" id="NF003652">
    <property type="entry name" value="PRK05286.2-5"/>
    <property type="match status" value="1"/>
</dbReference>
<dbReference type="InterPro" id="IPR015816">
    <property type="entry name" value="Vitellinogen_b-sht_N"/>
</dbReference>
<comment type="pathway">
    <text evidence="3 21">Pyrimidine metabolism; UMP biosynthesis via de novo pathway; orotate from (S)-dihydroorotate (quinone route): step 1/1.</text>
</comment>
<dbReference type="PROSITE" id="PS51211">
    <property type="entry name" value="VITELLOGENIN"/>
    <property type="match status" value="1"/>
</dbReference>
<evidence type="ECO:0000256" key="6">
    <source>
        <dbReference type="ARBA" id="ARBA00012791"/>
    </source>
</evidence>
<comment type="similarity">
    <text evidence="5">Belongs to the GCF family.</text>
</comment>
<dbReference type="VEuPathDB" id="VectorBase:AALB017516"/>
<dbReference type="Pfam" id="PF15458">
    <property type="entry name" value="NTR2"/>
    <property type="match status" value="1"/>
</dbReference>
<dbReference type="SUPFAM" id="SSF48431">
    <property type="entry name" value="Lipovitellin-phosvitin complex, superhelical domain"/>
    <property type="match status" value="1"/>
</dbReference>
<feature type="compositionally biased region" description="Polar residues" evidence="22">
    <location>
        <begin position="645"/>
        <end position="654"/>
    </location>
</feature>
<dbReference type="GO" id="GO:0005319">
    <property type="term" value="F:lipid transporter activity"/>
    <property type="evidence" value="ECO:0007669"/>
    <property type="project" value="InterPro"/>
</dbReference>
<keyword evidence="17" id="KW-0472">Membrane</keyword>
<dbReference type="VEuPathDB" id="VectorBase:AALB20_032255"/>
<keyword evidence="10" id="KW-0812">Transmembrane</keyword>
<feature type="region of interest" description="Disordered" evidence="22">
    <location>
        <begin position="403"/>
        <end position="446"/>
    </location>
</feature>
<feature type="compositionally biased region" description="Low complexity" evidence="22">
    <location>
        <begin position="429"/>
        <end position="445"/>
    </location>
</feature>
<accession>A0A182FQR0</accession>
<feature type="region of interest" description="Disordered" evidence="22">
    <location>
        <begin position="700"/>
        <end position="730"/>
    </location>
</feature>
<dbReference type="SMART" id="SM00638">
    <property type="entry name" value="LPD_N"/>
    <property type="match status" value="1"/>
</dbReference>
<evidence type="ECO:0000256" key="16">
    <source>
        <dbReference type="ARBA" id="ARBA00023128"/>
    </source>
</evidence>
<dbReference type="Gene3D" id="3.20.20.70">
    <property type="entry name" value="Aldolase class I"/>
    <property type="match status" value="1"/>
</dbReference>
<dbReference type="GO" id="GO:0005743">
    <property type="term" value="C:mitochondrial inner membrane"/>
    <property type="evidence" value="ECO:0007669"/>
    <property type="project" value="UniProtKB-SubCell"/>
</dbReference>
<dbReference type="GO" id="GO:0006207">
    <property type="term" value="P:'de novo' pyrimidine nucleobase biosynthetic process"/>
    <property type="evidence" value="ECO:0007669"/>
    <property type="project" value="InterPro"/>
</dbReference>
<reference evidence="23" key="2">
    <citation type="submission" date="2022-08" db="UniProtKB">
        <authorList>
            <consortium name="EnsemblMetazoa"/>
        </authorList>
    </citation>
    <scope>IDENTIFICATION</scope>
    <source>
        <strain evidence="23">STECLA/ALBI9_A</strain>
    </source>
</reference>
<evidence type="ECO:0000256" key="15">
    <source>
        <dbReference type="ARBA" id="ARBA00023002"/>
    </source>
</evidence>
<dbReference type="InterPro" id="IPR001295">
    <property type="entry name" value="Dihydroorotate_DH_CS"/>
</dbReference>
<evidence type="ECO:0000256" key="5">
    <source>
        <dbReference type="ARBA" id="ARBA00010801"/>
    </source>
</evidence>
<dbReference type="GO" id="GO:0071008">
    <property type="term" value="C:U2-type post-mRNA release spliceosomal complex"/>
    <property type="evidence" value="ECO:0007669"/>
    <property type="project" value="InterPro"/>
</dbReference>
<evidence type="ECO:0000256" key="14">
    <source>
        <dbReference type="ARBA" id="ARBA00022989"/>
    </source>
</evidence>
<dbReference type="EnsemblMetazoa" id="AALB008881-RA">
    <property type="protein sequence ID" value="AALB008881-PA"/>
    <property type="gene ID" value="AALB008881"/>
</dbReference>
<dbReference type="Gene3D" id="1.25.10.20">
    <property type="entry name" value="Vitellinogen, superhelical"/>
    <property type="match status" value="1"/>
</dbReference>
<evidence type="ECO:0000313" key="23">
    <source>
        <dbReference type="EnsemblMetazoa" id="AALB008881-PA"/>
    </source>
</evidence>
<name>A0A182FQR0_ANOAL</name>
<dbReference type="STRING" id="7167.A0A182FQR0"/>
<evidence type="ECO:0000256" key="18">
    <source>
        <dbReference type="ARBA" id="ARBA00023242"/>
    </source>
</evidence>
<dbReference type="GO" id="GO:0003677">
    <property type="term" value="F:DNA binding"/>
    <property type="evidence" value="ECO:0007669"/>
    <property type="project" value="InterPro"/>
</dbReference>
<feature type="compositionally biased region" description="Basic and acidic residues" evidence="22">
    <location>
        <begin position="529"/>
        <end position="552"/>
    </location>
</feature>
<evidence type="ECO:0000256" key="12">
    <source>
        <dbReference type="ARBA" id="ARBA00022792"/>
    </source>
</evidence>
<feature type="compositionally biased region" description="Basic and acidic residues" evidence="22">
    <location>
        <begin position="575"/>
        <end position="592"/>
    </location>
</feature>
<dbReference type="Pfam" id="PF09172">
    <property type="entry name" value="Vit_open_b-sht"/>
    <property type="match status" value="1"/>
</dbReference>
<keyword evidence="16 21" id="KW-0496">Mitochondrion</keyword>
<dbReference type="InterPro" id="IPR011030">
    <property type="entry name" value="Lipovitellin_superhlx_dom"/>
</dbReference>